<organism evidence="2 3">
    <name type="scientific">Streptomyces heliomycini</name>
    <dbReference type="NCBI Taxonomy" id="284032"/>
    <lineage>
        <taxon>Bacteria</taxon>
        <taxon>Bacillati</taxon>
        <taxon>Actinomycetota</taxon>
        <taxon>Actinomycetes</taxon>
        <taxon>Kitasatosporales</taxon>
        <taxon>Streptomycetaceae</taxon>
        <taxon>Streptomyces</taxon>
    </lineage>
</organism>
<dbReference type="Proteomes" id="UP001589753">
    <property type="component" value="Unassembled WGS sequence"/>
</dbReference>
<name>A0ABV5LLH1_9ACTN</name>
<protein>
    <submittedName>
        <fullName evidence="2">Uncharacterized protein</fullName>
    </submittedName>
</protein>
<gene>
    <name evidence="2" type="ORF">ACFFUA_36005</name>
</gene>
<reference evidence="2 3" key="1">
    <citation type="submission" date="2024-09" db="EMBL/GenBank/DDBJ databases">
        <authorList>
            <person name="Sun Q."/>
            <person name="Mori K."/>
        </authorList>
    </citation>
    <scope>NUCLEOTIDE SEQUENCE [LARGE SCALE GENOMIC DNA]</scope>
    <source>
        <strain evidence="2 3">JCM 9767</strain>
    </source>
</reference>
<sequence length="45" mass="4504">MSRTTAHRTALAAALVAPADPVSRAVARSPEGGDRAGTPARSVCT</sequence>
<proteinExistence type="predicted"/>
<evidence type="ECO:0000256" key="1">
    <source>
        <dbReference type="SAM" id="MobiDB-lite"/>
    </source>
</evidence>
<evidence type="ECO:0000313" key="2">
    <source>
        <dbReference type="EMBL" id="MFB9352745.1"/>
    </source>
</evidence>
<evidence type="ECO:0000313" key="3">
    <source>
        <dbReference type="Proteomes" id="UP001589753"/>
    </source>
</evidence>
<dbReference type="RefSeq" id="WP_159044655.1">
    <property type="nucleotide sequence ID" value="NZ_JBHMDI010000220.1"/>
</dbReference>
<feature type="region of interest" description="Disordered" evidence="1">
    <location>
        <begin position="19"/>
        <end position="45"/>
    </location>
</feature>
<dbReference type="EMBL" id="JBHMDI010000220">
    <property type="protein sequence ID" value="MFB9352745.1"/>
    <property type="molecule type" value="Genomic_DNA"/>
</dbReference>
<comment type="caution">
    <text evidence="2">The sequence shown here is derived from an EMBL/GenBank/DDBJ whole genome shotgun (WGS) entry which is preliminary data.</text>
</comment>
<accession>A0ABV5LLH1</accession>
<keyword evidence="3" id="KW-1185">Reference proteome</keyword>